<keyword evidence="10" id="KW-1185">Reference proteome</keyword>
<gene>
    <name evidence="9" type="ORF">G5714_007653</name>
</gene>
<dbReference type="FunFam" id="3.30.300.90:FF:000003">
    <property type="entry name" value="BolA family member 3"/>
    <property type="match status" value="1"/>
</dbReference>
<proteinExistence type="inferred from homology"/>
<protein>
    <recommendedName>
        <fullName evidence="6">BolA-like protein 3</fullName>
    </recommendedName>
</protein>
<comment type="subcellular location">
    <subcellularLocation>
        <location evidence="1">Mitochondrion</location>
    </subcellularLocation>
</comment>
<dbReference type="InterPro" id="IPR036065">
    <property type="entry name" value="BolA-like_sf"/>
</dbReference>
<dbReference type="PANTHER" id="PTHR46188:SF1">
    <property type="entry name" value="BOLA-LIKE PROTEIN 3"/>
    <property type="match status" value="1"/>
</dbReference>
<evidence type="ECO:0000256" key="2">
    <source>
        <dbReference type="ARBA" id="ARBA00005578"/>
    </source>
</evidence>
<evidence type="ECO:0000256" key="8">
    <source>
        <dbReference type="SAM" id="MobiDB-lite"/>
    </source>
</evidence>
<evidence type="ECO:0000256" key="7">
    <source>
        <dbReference type="RuleBase" id="RU003860"/>
    </source>
</evidence>
<evidence type="ECO:0000256" key="5">
    <source>
        <dbReference type="ARBA" id="ARBA00065046"/>
    </source>
</evidence>
<reference evidence="9 10" key="1">
    <citation type="submission" date="2020-04" db="EMBL/GenBank/DDBJ databases">
        <title>Chromosome-level genome assembly of a cyprinid fish Onychostoma macrolepis by integration of Nanopore Sequencing, Bionano and Hi-C technology.</title>
        <authorList>
            <person name="Wang D."/>
        </authorList>
    </citation>
    <scope>NUCLEOTIDE SEQUENCE [LARGE SCALE GENOMIC DNA]</scope>
    <source>
        <strain evidence="9">SWU-2019</strain>
        <tissue evidence="9">Muscle</tissue>
    </source>
</reference>
<dbReference type="AlphaFoldDB" id="A0A7J6CY37"/>
<evidence type="ECO:0000313" key="9">
    <source>
        <dbReference type="EMBL" id="KAF4110622.1"/>
    </source>
</evidence>
<dbReference type="PANTHER" id="PTHR46188">
    <property type="entry name" value="BOLA-LIKE PROTEIN 3"/>
    <property type="match status" value="1"/>
</dbReference>
<dbReference type="GO" id="GO:0005759">
    <property type="term" value="C:mitochondrial matrix"/>
    <property type="evidence" value="ECO:0007669"/>
    <property type="project" value="TreeGrafter"/>
</dbReference>
<evidence type="ECO:0000256" key="6">
    <source>
        <dbReference type="ARBA" id="ARBA00068232"/>
    </source>
</evidence>
<comment type="caution">
    <text evidence="9">The sequence shown here is derived from an EMBL/GenBank/DDBJ whole genome shotgun (WGS) entry which is preliminary data.</text>
</comment>
<comment type="similarity">
    <text evidence="2 7">Belongs to the BolA/IbaG family.</text>
</comment>
<sequence>MPKKELGRHSFRLFGNKTKNVVVSEIVDIVQDLQKKGIKFDDSVSHKEGFWGQVCTALGIPNNKNNRYRVQSGFHKTWDSKGVEEDLGHKSPEQHQGELSPSSLQPRDSKSVEEDLGHKSPEQNCLCSRMSVLRAIRCSPLVLCRNLIARSSSSLTDGEMRITQVLKEKFPHASSLKVVDISGGCGAMYEIHIESDEFTGKRTVQQHQLVNQALKDEIKAMHGLRIFTDVPRK</sequence>
<dbReference type="EMBL" id="JAAMOB010000007">
    <property type="protein sequence ID" value="KAF4110622.1"/>
    <property type="molecule type" value="Genomic_DNA"/>
</dbReference>
<dbReference type="InterPro" id="IPR002634">
    <property type="entry name" value="BolA"/>
</dbReference>
<feature type="region of interest" description="Disordered" evidence="8">
    <location>
        <begin position="83"/>
        <end position="120"/>
    </location>
</feature>
<keyword evidence="3" id="KW-0496">Mitochondrion</keyword>
<evidence type="ECO:0000313" key="10">
    <source>
        <dbReference type="Proteomes" id="UP000579812"/>
    </source>
</evidence>
<comment type="subunit">
    <text evidence="5">Interacts with NFU1.</text>
</comment>
<dbReference type="InterPro" id="IPR052275">
    <property type="entry name" value="Mt_Fe-S_assembly_factor"/>
</dbReference>
<feature type="compositionally biased region" description="Polar residues" evidence="8">
    <location>
        <begin position="97"/>
        <end position="106"/>
    </location>
</feature>
<evidence type="ECO:0000256" key="4">
    <source>
        <dbReference type="ARBA" id="ARBA00058025"/>
    </source>
</evidence>
<organism evidence="9 10">
    <name type="scientific">Onychostoma macrolepis</name>
    <dbReference type="NCBI Taxonomy" id="369639"/>
    <lineage>
        <taxon>Eukaryota</taxon>
        <taxon>Metazoa</taxon>
        <taxon>Chordata</taxon>
        <taxon>Craniata</taxon>
        <taxon>Vertebrata</taxon>
        <taxon>Euteleostomi</taxon>
        <taxon>Actinopterygii</taxon>
        <taxon>Neopterygii</taxon>
        <taxon>Teleostei</taxon>
        <taxon>Ostariophysi</taxon>
        <taxon>Cypriniformes</taxon>
        <taxon>Cyprinidae</taxon>
        <taxon>Acrossocheilinae</taxon>
        <taxon>Onychostoma</taxon>
    </lineage>
</organism>
<dbReference type="SUPFAM" id="SSF82657">
    <property type="entry name" value="BolA-like"/>
    <property type="match status" value="1"/>
</dbReference>
<evidence type="ECO:0000256" key="3">
    <source>
        <dbReference type="ARBA" id="ARBA00023128"/>
    </source>
</evidence>
<dbReference type="Pfam" id="PF01722">
    <property type="entry name" value="BolA"/>
    <property type="match status" value="1"/>
</dbReference>
<evidence type="ECO:0000256" key="1">
    <source>
        <dbReference type="ARBA" id="ARBA00004173"/>
    </source>
</evidence>
<name>A0A7J6CY37_9TELE</name>
<dbReference type="Proteomes" id="UP000579812">
    <property type="component" value="Unassembled WGS sequence"/>
</dbReference>
<dbReference type="Gene3D" id="3.30.300.90">
    <property type="entry name" value="BolA-like"/>
    <property type="match status" value="1"/>
</dbReference>
<feature type="compositionally biased region" description="Basic and acidic residues" evidence="8">
    <location>
        <begin position="83"/>
        <end position="96"/>
    </location>
</feature>
<accession>A0A7J6CY37</accession>
<feature type="compositionally biased region" description="Basic and acidic residues" evidence="8">
    <location>
        <begin position="107"/>
        <end position="120"/>
    </location>
</feature>
<comment type="function">
    <text evidence="4">Acts as a mitochondrial iron-sulfur (Fe-S) cluster assembly factor that facilitates (Fe-S) cluster insertion into a subset of mitochondrial proteins. Probably acts together with NFU1.</text>
</comment>